<feature type="transmembrane region" description="Helical" evidence="6">
    <location>
        <begin position="52"/>
        <end position="72"/>
    </location>
</feature>
<evidence type="ECO:0000256" key="2">
    <source>
        <dbReference type="ARBA" id="ARBA00022475"/>
    </source>
</evidence>
<dbReference type="SUPFAM" id="SSF103473">
    <property type="entry name" value="MFS general substrate transporter"/>
    <property type="match status" value="1"/>
</dbReference>
<feature type="transmembrane region" description="Helical" evidence="6">
    <location>
        <begin position="216"/>
        <end position="239"/>
    </location>
</feature>
<evidence type="ECO:0000256" key="5">
    <source>
        <dbReference type="ARBA" id="ARBA00023136"/>
    </source>
</evidence>
<sequence length="397" mass="42754">MTSGIDNARKRTVLKDENLYMVFAVTLLSVLGVASVTPAFPQIAEFFGISPAKTGLVVSSFTIPGLVATPLLGLLADRYGRKKVLVPCLLLFGVSGGLCALSRSFNELLMMRVLQGIGASALNSLNITIIGDLYKEKYRTEAMGYNSSVLGIGTATYPAIGGLLSMFGWRYPFLLPFAAIPVALWITLRLKQNRTATNHKAGNPFKEMLKAFSNPLAILLFSTSTVTFIILYGAFLTFLPFHLNTSFQATALQIGLISAFMSFTSAVVAFNMKGISKALSERYRLFLAFILYCLALIIALNLPNCLSALIPAGLIGAAQGLNMPTLMTMITNIAPEENRAAFISLNSMSLRLGQTLGPFLMGGIYSLFGIRSVFSSGAILAAVMASVLYFALKPTQR</sequence>
<feature type="transmembrane region" description="Helical" evidence="6">
    <location>
        <begin position="84"/>
        <end position="103"/>
    </location>
</feature>
<reference evidence="8 9" key="2">
    <citation type="journal article" date="2012" name="Stand. Genomic Sci.">
        <title>Genome sequence of the moderately thermophilic, amino-acid-degrading and sulfur-reducing bacterium Thermovirga lienii type strain (Cas60314(T)).</title>
        <authorList>
            <person name="Goker M."/>
            <person name="Saunders E."/>
            <person name="Lapidus A."/>
            <person name="Nolan M."/>
            <person name="Lucas S."/>
            <person name="Hammon N."/>
            <person name="Deshpande S."/>
            <person name="Cheng J.F."/>
            <person name="Han C."/>
            <person name="Tapia R."/>
            <person name="Goodwin L.A."/>
            <person name="Pitluck S."/>
            <person name="Liolios K."/>
            <person name="Mavromatis K."/>
            <person name="Pagani I."/>
            <person name="Ivanova N."/>
            <person name="Mikhailova N."/>
            <person name="Pati A."/>
            <person name="Chen A."/>
            <person name="Palaniappan K."/>
            <person name="Land M."/>
            <person name="Chang Y.J."/>
            <person name="Jeffries C.D."/>
            <person name="Brambilla E.M."/>
            <person name="Rohde M."/>
            <person name="Spring S."/>
            <person name="Detter J.C."/>
            <person name="Woyke T."/>
            <person name="Bristow J."/>
            <person name="Eisen J.A."/>
            <person name="Markowitz V."/>
            <person name="Hugenholtz P."/>
            <person name="Kyrpides N.C."/>
            <person name="Klenk H.P."/>
        </authorList>
    </citation>
    <scope>NUCLEOTIDE SEQUENCE [LARGE SCALE GENOMIC DNA]</scope>
    <source>
        <strain evidence="9">ATCC BAA-1197 / DSM 17291 / Cas60314</strain>
    </source>
</reference>
<keyword evidence="2" id="KW-1003">Cell membrane</keyword>
<protein>
    <submittedName>
        <fullName evidence="8">Major facilitator superfamily MFS_1</fullName>
    </submittedName>
</protein>
<dbReference type="InterPro" id="IPR050189">
    <property type="entry name" value="MFS_Efflux_Transporters"/>
</dbReference>
<dbReference type="PRINTS" id="PR01036">
    <property type="entry name" value="TCRTETB"/>
</dbReference>
<keyword evidence="4 6" id="KW-1133">Transmembrane helix</keyword>
<dbReference type="STRING" id="580340.Tlie_0355"/>
<dbReference type="PROSITE" id="PS50850">
    <property type="entry name" value="MFS"/>
    <property type="match status" value="1"/>
</dbReference>
<feature type="transmembrane region" description="Helical" evidence="6">
    <location>
        <begin position="109"/>
        <end position="131"/>
    </location>
</feature>
<dbReference type="KEGG" id="tli:Tlie_0355"/>
<evidence type="ECO:0000256" key="4">
    <source>
        <dbReference type="ARBA" id="ARBA00022989"/>
    </source>
</evidence>
<dbReference type="HOGENOM" id="CLU_001265_10_6_0"/>
<dbReference type="Gene3D" id="1.20.1250.20">
    <property type="entry name" value="MFS general substrate transporter like domains"/>
    <property type="match status" value="1"/>
</dbReference>
<comment type="subcellular location">
    <subcellularLocation>
        <location evidence="1">Cell membrane</location>
        <topology evidence="1">Multi-pass membrane protein</topology>
    </subcellularLocation>
</comment>
<evidence type="ECO:0000256" key="1">
    <source>
        <dbReference type="ARBA" id="ARBA00004651"/>
    </source>
</evidence>
<proteinExistence type="predicted"/>
<evidence type="ECO:0000313" key="8">
    <source>
        <dbReference type="EMBL" id="AER66092.1"/>
    </source>
</evidence>
<dbReference type="CDD" id="cd17474">
    <property type="entry name" value="MFS_YfmO_like"/>
    <property type="match status" value="1"/>
</dbReference>
<evidence type="ECO:0000256" key="3">
    <source>
        <dbReference type="ARBA" id="ARBA00022692"/>
    </source>
</evidence>
<dbReference type="PANTHER" id="PTHR43124:SF3">
    <property type="entry name" value="CHLORAMPHENICOL EFFLUX PUMP RV0191"/>
    <property type="match status" value="1"/>
</dbReference>
<evidence type="ECO:0000256" key="6">
    <source>
        <dbReference type="SAM" id="Phobius"/>
    </source>
</evidence>
<name>G7V758_THELD</name>
<dbReference type="OrthoDB" id="6360at2"/>
<feature type="transmembrane region" description="Helical" evidence="6">
    <location>
        <begin position="251"/>
        <end position="271"/>
    </location>
</feature>
<dbReference type="AlphaFoldDB" id="G7V758"/>
<reference evidence="9" key="1">
    <citation type="submission" date="2011-10" db="EMBL/GenBank/DDBJ databases">
        <title>The complete genome of chromosome of Thermovirga lienii DSM 17291.</title>
        <authorList>
            <consortium name="US DOE Joint Genome Institute (JGI-PGF)"/>
            <person name="Lucas S."/>
            <person name="Copeland A."/>
            <person name="Lapidus A."/>
            <person name="Glavina del Rio T."/>
            <person name="Dalin E."/>
            <person name="Tice H."/>
            <person name="Bruce D."/>
            <person name="Goodwin L."/>
            <person name="Pitluck S."/>
            <person name="Peters L."/>
            <person name="Mikhailova N."/>
            <person name="Saunders E."/>
            <person name="Kyrpides N."/>
            <person name="Mavromatis K."/>
            <person name="Ivanova N."/>
            <person name="Last F.I."/>
            <person name="Brettin T."/>
            <person name="Detter J.C."/>
            <person name="Han C."/>
            <person name="Larimer F."/>
            <person name="Land M."/>
            <person name="Hauser L."/>
            <person name="Markowitz V."/>
            <person name="Cheng J.-F."/>
            <person name="Hugenholtz P."/>
            <person name="Woyke T."/>
            <person name="Wu D."/>
            <person name="Spring S."/>
            <person name="Schroeder M."/>
            <person name="Brambilla E.-M."/>
            <person name="Klenk H.-P."/>
            <person name="Eisen J.A."/>
        </authorList>
    </citation>
    <scope>NUCLEOTIDE SEQUENCE [LARGE SCALE GENOMIC DNA]</scope>
    <source>
        <strain evidence="9">ATCC BAA-1197 / DSM 17291 / Cas60314</strain>
    </source>
</reference>
<feature type="transmembrane region" description="Helical" evidence="6">
    <location>
        <begin position="143"/>
        <end position="167"/>
    </location>
</feature>
<organism evidence="8 9">
    <name type="scientific">Thermovirga lienii (strain ATCC BAA-1197 / DSM 17291 / Cas60314)</name>
    <dbReference type="NCBI Taxonomy" id="580340"/>
    <lineage>
        <taxon>Bacteria</taxon>
        <taxon>Thermotogati</taxon>
        <taxon>Synergistota</taxon>
        <taxon>Synergistia</taxon>
        <taxon>Synergistales</taxon>
        <taxon>Thermovirgaceae</taxon>
        <taxon>Thermovirga</taxon>
    </lineage>
</organism>
<feature type="transmembrane region" description="Helical" evidence="6">
    <location>
        <begin position="283"/>
        <end position="302"/>
    </location>
</feature>
<accession>G7V758</accession>
<dbReference type="EMBL" id="CP003096">
    <property type="protein sequence ID" value="AER66092.1"/>
    <property type="molecule type" value="Genomic_DNA"/>
</dbReference>
<keyword evidence="5 6" id="KW-0472">Membrane</keyword>
<dbReference type="InterPro" id="IPR020846">
    <property type="entry name" value="MFS_dom"/>
</dbReference>
<evidence type="ECO:0000313" key="9">
    <source>
        <dbReference type="Proteomes" id="UP000005868"/>
    </source>
</evidence>
<evidence type="ECO:0000259" key="7">
    <source>
        <dbReference type="PROSITE" id="PS50850"/>
    </source>
</evidence>
<feature type="transmembrane region" description="Helical" evidence="6">
    <location>
        <begin position="19"/>
        <end position="40"/>
    </location>
</feature>
<dbReference type="Pfam" id="PF07690">
    <property type="entry name" value="MFS_1"/>
    <property type="match status" value="1"/>
</dbReference>
<feature type="transmembrane region" description="Helical" evidence="6">
    <location>
        <begin position="374"/>
        <end position="392"/>
    </location>
</feature>
<gene>
    <name evidence="8" type="ordered locus">Tlie_0355</name>
</gene>
<dbReference type="Proteomes" id="UP000005868">
    <property type="component" value="Chromosome"/>
</dbReference>
<dbReference type="InterPro" id="IPR011701">
    <property type="entry name" value="MFS"/>
</dbReference>
<keyword evidence="3 6" id="KW-0812">Transmembrane</keyword>
<dbReference type="PANTHER" id="PTHR43124">
    <property type="entry name" value="PURINE EFFLUX PUMP PBUE"/>
    <property type="match status" value="1"/>
</dbReference>
<feature type="domain" description="Major facilitator superfamily (MFS) profile" evidence="7">
    <location>
        <begin position="18"/>
        <end position="396"/>
    </location>
</feature>
<dbReference type="GO" id="GO:0005886">
    <property type="term" value="C:plasma membrane"/>
    <property type="evidence" value="ECO:0007669"/>
    <property type="project" value="UniProtKB-SubCell"/>
</dbReference>
<dbReference type="InterPro" id="IPR036259">
    <property type="entry name" value="MFS_trans_sf"/>
</dbReference>
<feature type="transmembrane region" description="Helical" evidence="6">
    <location>
        <begin position="173"/>
        <end position="190"/>
    </location>
</feature>
<dbReference type="GO" id="GO:0022857">
    <property type="term" value="F:transmembrane transporter activity"/>
    <property type="evidence" value="ECO:0007669"/>
    <property type="project" value="InterPro"/>
</dbReference>
<keyword evidence="9" id="KW-1185">Reference proteome</keyword>
<dbReference type="eggNOG" id="COG2814">
    <property type="taxonomic scope" value="Bacteria"/>
</dbReference>